<name>A0AAD3T7Z7_NEPGR</name>
<evidence type="ECO:0000313" key="1">
    <source>
        <dbReference type="EMBL" id="GMH25205.1"/>
    </source>
</evidence>
<reference evidence="1" key="1">
    <citation type="submission" date="2023-05" db="EMBL/GenBank/DDBJ databases">
        <title>Nepenthes gracilis genome sequencing.</title>
        <authorList>
            <person name="Fukushima K."/>
        </authorList>
    </citation>
    <scope>NUCLEOTIDE SEQUENCE</scope>
    <source>
        <strain evidence="1">SING2019-196</strain>
    </source>
</reference>
<dbReference type="Proteomes" id="UP001279734">
    <property type="component" value="Unassembled WGS sequence"/>
</dbReference>
<comment type="caution">
    <text evidence="1">The sequence shown here is derived from an EMBL/GenBank/DDBJ whole genome shotgun (WGS) entry which is preliminary data.</text>
</comment>
<keyword evidence="2" id="KW-1185">Reference proteome</keyword>
<dbReference type="AlphaFoldDB" id="A0AAD3T7Z7"/>
<dbReference type="EMBL" id="BSYO01000029">
    <property type="protein sequence ID" value="GMH25205.1"/>
    <property type="molecule type" value="Genomic_DNA"/>
</dbReference>
<evidence type="ECO:0000313" key="2">
    <source>
        <dbReference type="Proteomes" id="UP001279734"/>
    </source>
</evidence>
<sequence>MLEDERLNLSIIQWVTPVRAPQNMIELAFNYLCSTSIGIEVLVAFVLQGRYFGELPLKKLGCADEGKPPADKLPSQTGL</sequence>
<accession>A0AAD3T7Z7</accession>
<organism evidence="1 2">
    <name type="scientific">Nepenthes gracilis</name>
    <name type="common">Slender pitcher plant</name>
    <dbReference type="NCBI Taxonomy" id="150966"/>
    <lineage>
        <taxon>Eukaryota</taxon>
        <taxon>Viridiplantae</taxon>
        <taxon>Streptophyta</taxon>
        <taxon>Embryophyta</taxon>
        <taxon>Tracheophyta</taxon>
        <taxon>Spermatophyta</taxon>
        <taxon>Magnoliopsida</taxon>
        <taxon>eudicotyledons</taxon>
        <taxon>Gunneridae</taxon>
        <taxon>Pentapetalae</taxon>
        <taxon>Caryophyllales</taxon>
        <taxon>Nepenthaceae</taxon>
        <taxon>Nepenthes</taxon>
    </lineage>
</organism>
<protein>
    <submittedName>
        <fullName evidence="1">Uncharacterized protein</fullName>
    </submittedName>
</protein>
<proteinExistence type="predicted"/>
<gene>
    <name evidence="1" type="ORF">Nepgr_027048</name>
</gene>